<sequence length="63" mass="7577">MSFLREHCKLEEEEEESLRLKLKWRFELGNQCECEREEMDTVDLGEEMGEKWGGLTLRSRLGR</sequence>
<comment type="caution">
    <text evidence="1">The sequence shown here is derived from an EMBL/GenBank/DDBJ whole genome shotgun (WGS) entry which is preliminary data.</text>
</comment>
<protein>
    <submittedName>
        <fullName evidence="1">Uncharacterized protein</fullName>
    </submittedName>
</protein>
<gene>
    <name evidence="1" type="ORF">TIFTF001_010547</name>
</gene>
<keyword evidence="2" id="KW-1185">Reference proteome</keyword>
<evidence type="ECO:0000313" key="2">
    <source>
        <dbReference type="Proteomes" id="UP001187192"/>
    </source>
</evidence>
<dbReference type="EMBL" id="BTGU01000012">
    <property type="protein sequence ID" value="GMN41322.1"/>
    <property type="molecule type" value="Genomic_DNA"/>
</dbReference>
<proteinExistence type="predicted"/>
<reference evidence="1" key="1">
    <citation type="submission" date="2023-07" db="EMBL/GenBank/DDBJ databases">
        <title>draft genome sequence of fig (Ficus carica).</title>
        <authorList>
            <person name="Takahashi T."/>
            <person name="Nishimura K."/>
        </authorList>
    </citation>
    <scope>NUCLEOTIDE SEQUENCE</scope>
</reference>
<organism evidence="1 2">
    <name type="scientific">Ficus carica</name>
    <name type="common">Common fig</name>
    <dbReference type="NCBI Taxonomy" id="3494"/>
    <lineage>
        <taxon>Eukaryota</taxon>
        <taxon>Viridiplantae</taxon>
        <taxon>Streptophyta</taxon>
        <taxon>Embryophyta</taxon>
        <taxon>Tracheophyta</taxon>
        <taxon>Spermatophyta</taxon>
        <taxon>Magnoliopsida</taxon>
        <taxon>eudicotyledons</taxon>
        <taxon>Gunneridae</taxon>
        <taxon>Pentapetalae</taxon>
        <taxon>rosids</taxon>
        <taxon>fabids</taxon>
        <taxon>Rosales</taxon>
        <taxon>Moraceae</taxon>
        <taxon>Ficeae</taxon>
        <taxon>Ficus</taxon>
    </lineage>
</organism>
<dbReference type="Proteomes" id="UP001187192">
    <property type="component" value="Unassembled WGS sequence"/>
</dbReference>
<dbReference type="AlphaFoldDB" id="A0AA88D4M2"/>
<accession>A0AA88D4M2</accession>
<name>A0AA88D4M2_FICCA</name>
<evidence type="ECO:0000313" key="1">
    <source>
        <dbReference type="EMBL" id="GMN41322.1"/>
    </source>
</evidence>